<evidence type="ECO:0000259" key="8">
    <source>
        <dbReference type="Pfam" id="PF11945"/>
    </source>
</evidence>
<evidence type="ECO:0000256" key="6">
    <source>
        <dbReference type="ARBA" id="ARBA00023136"/>
    </source>
</evidence>
<comment type="similarity">
    <text evidence="3">Belongs to the WASH1 family.</text>
</comment>
<dbReference type="InterPro" id="IPR028290">
    <property type="entry name" value="WASH1"/>
</dbReference>
<dbReference type="Pfam" id="PF11945">
    <property type="entry name" value="WASH_WAHD"/>
    <property type="match status" value="1"/>
</dbReference>
<evidence type="ECO:0000256" key="1">
    <source>
        <dbReference type="ARBA" id="ARBA00004146"/>
    </source>
</evidence>
<evidence type="ECO:0000256" key="2">
    <source>
        <dbReference type="ARBA" id="ARBA00004565"/>
    </source>
</evidence>
<evidence type="ECO:0000256" key="3">
    <source>
        <dbReference type="ARBA" id="ARBA00005602"/>
    </source>
</evidence>
<organism evidence="9 10">
    <name type="scientific">Xenotaenia resolanae</name>
    <dbReference type="NCBI Taxonomy" id="208358"/>
    <lineage>
        <taxon>Eukaryota</taxon>
        <taxon>Metazoa</taxon>
        <taxon>Chordata</taxon>
        <taxon>Craniata</taxon>
        <taxon>Vertebrata</taxon>
        <taxon>Euteleostomi</taxon>
        <taxon>Actinopterygii</taxon>
        <taxon>Neopterygii</taxon>
        <taxon>Teleostei</taxon>
        <taxon>Neoteleostei</taxon>
        <taxon>Acanthomorphata</taxon>
        <taxon>Ovalentaria</taxon>
        <taxon>Atherinomorphae</taxon>
        <taxon>Cyprinodontiformes</taxon>
        <taxon>Goodeidae</taxon>
        <taxon>Xenotaenia</taxon>
    </lineage>
</organism>
<keyword evidence="4" id="KW-0813">Transport</keyword>
<evidence type="ECO:0000256" key="5">
    <source>
        <dbReference type="ARBA" id="ARBA00022753"/>
    </source>
</evidence>
<keyword evidence="10" id="KW-1185">Reference proteome</keyword>
<keyword evidence="5" id="KW-0967">Endosome</keyword>
<dbReference type="PANTHER" id="PTHR23331">
    <property type="entry name" value="CXYORF1"/>
    <property type="match status" value="1"/>
</dbReference>
<name>A0ABV0X6G6_9TELE</name>
<keyword evidence="6" id="KW-0472">Membrane</keyword>
<dbReference type="Proteomes" id="UP001444071">
    <property type="component" value="Unassembled WGS sequence"/>
</dbReference>
<feature type="domain" description="WASH1 WAHD" evidence="8">
    <location>
        <begin position="22"/>
        <end position="96"/>
    </location>
</feature>
<comment type="caution">
    <text evidence="9">The sequence shown here is derived from an EMBL/GenBank/DDBJ whole genome shotgun (WGS) entry which is preliminary data.</text>
</comment>
<accession>A0ABV0X6G6</accession>
<comment type="subcellular location">
    <subcellularLocation>
        <location evidence="1">Early endosome membrane</location>
    </subcellularLocation>
    <subcellularLocation>
        <location evidence="2">Recycling endosome membrane</location>
    </subcellularLocation>
</comment>
<dbReference type="InterPro" id="IPR021854">
    <property type="entry name" value="WASH1_WAHD"/>
</dbReference>
<gene>
    <name evidence="9" type="primary">WASHC1</name>
    <name evidence="9" type="ORF">XENORESO_021295</name>
</gene>
<keyword evidence="7" id="KW-0009">Actin-binding</keyword>
<evidence type="ECO:0000313" key="9">
    <source>
        <dbReference type="EMBL" id="MEQ2277171.1"/>
    </source>
</evidence>
<feature type="non-terminal residue" evidence="9">
    <location>
        <position position="96"/>
    </location>
</feature>
<proteinExistence type="inferred from homology"/>
<dbReference type="EMBL" id="JAHRIM010090968">
    <property type="protein sequence ID" value="MEQ2277171.1"/>
    <property type="molecule type" value="Genomic_DNA"/>
</dbReference>
<sequence>MRTSQSKDAPCRMTQRHCLEGQVYSVPLIQPELRREEAVLQIADALLYLEVISTDIFRRVSESVEKNRRQLHSVSDRIRLAQARVDKIKGSKKATK</sequence>
<reference evidence="9 10" key="1">
    <citation type="submission" date="2021-06" db="EMBL/GenBank/DDBJ databases">
        <authorList>
            <person name="Palmer J.M."/>
        </authorList>
    </citation>
    <scope>NUCLEOTIDE SEQUENCE [LARGE SCALE GENOMIC DNA]</scope>
    <source>
        <strain evidence="9 10">XR_2019</strain>
        <tissue evidence="9">Muscle</tissue>
    </source>
</reference>
<evidence type="ECO:0000313" key="10">
    <source>
        <dbReference type="Proteomes" id="UP001444071"/>
    </source>
</evidence>
<protein>
    <submittedName>
        <fullName evidence="9">WASH complex subunit 1</fullName>
    </submittedName>
</protein>
<evidence type="ECO:0000256" key="4">
    <source>
        <dbReference type="ARBA" id="ARBA00022448"/>
    </source>
</evidence>
<dbReference type="PANTHER" id="PTHR23331:SF5">
    <property type="entry name" value="WAS PROTEIN FAMILY HOMOLOG 2-RELATED"/>
    <property type="match status" value="1"/>
</dbReference>
<evidence type="ECO:0000256" key="7">
    <source>
        <dbReference type="ARBA" id="ARBA00023203"/>
    </source>
</evidence>